<evidence type="ECO:0000256" key="4">
    <source>
        <dbReference type="ARBA" id="ARBA00022771"/>
    </source>
</evidence>
<keyword evidence="4 8" id="KW-0863">Zinc-finger</keyword>
<dbReference type="GO" id="GO:0000978">
    <property type="term" value="F:RNA polymerase II cis-regulatory region sequence-specific DNA binding"/>
    <property type="evidence" value="ECO:0007669"/>
    <property type="project" value="TreeGrafter"/>
</dbReference>
<feature type="region of interest" description="Disordered" evidence="9">
    <location>
        <begin position="166"/>
        <end position="200"/>
    </location>
</feature>
<evidence type="ECO:0000313" key="11">
    <source>
        <dbReference type="EMBL" id="CAG2224567.1"/>
    </source>
</evidence>
<evidence type="ECO:0000256" key="9">
    <source>
        <dbReference type="SAM" id="MobiDB-lite"/>
    </source>
</evidence>
<evidence type="ECO:0000256" key="3">
    <source>
        <dbReference type="ARBA" id="ARBA00022737"/>
    </source>
</evidence>
<feature type="compositionally biased region" description="Polar residues" evidence="9">
    <location>
        <begin position="574"/>
        <end position="583"/>
    </location>
</feature>
<keyword evidence="2" id="KW-0479">Metal-binding</keyword>
<feature type="domain" description="C2H2-type" evidence="10">
    <location>
        <begin position="411"/>
        <end position="438"/>
    </location>
</feature>
<feature type="region of interest" description="Disordered" evidence="9">
    <location>
        <begin position="574"/>
        <end position="609"/>
    </location>
</feature>
<keyword evidence="12" id="KW-1185">Reference proteome</keyword>
<dbReference type="Proteomes" id="UP000683360">
    <property type="component" value="Unassembled WGS sequence"/>
</dbReference>
<dbReference type="EMBL" id="CAJPWZ010001808">
    <property type="protein sequence ID" value="CAG2224567.1"/>
    <property type="molecule type" value="Genomic_DNA"/>
</dbReference>
<evidence type="ECO:0000256" key="8">
    <source>
        <dbReference type="PROSITE-ProRule" id="PRU00042"/>
    </source>
</evidence>
<name>A0A8S3T6K9_MYTED</name>
<dbReference type="Gene3D" id="3.30.160.60">
    <property type="entry name" value="Classic Zinc Finger"/>
    <property type="match status" value="4"/>
</dbReference>
<gene>
    <name evidence="11" type="ORF">MEDL_37758</name>
</gene>
<keyword evidence="7" id="KW-0539">Nucleus</keyword>
<evidence type="ECO:0000313" key="12">
    <source>
        <dbReference type="Proteomes" id="UP000683360"/>
    </source>
</evidence>
<dbReference type="InterPro" id="IPR013087">
    <property type="entry name" value="Znf_C2H2_type"/>
</dbReference>
<reference evidence="11" key="1">
    <citation type="submission" date="2021-03" db="EMBL/GenBank/DDBJ databases">
        <authorList>
            <person name="Bekaert M."/>
        </authorList>
    </citation>
    <scope>NUCLEOTIDE SEQUENCE</scope>
</reference>
<keyword evidence="3" id="KW-0677">Repeat</keyword>
<dbReference type="InterPro" id="IPR036236">
    <property type="entry name" value="Znf_C2H2_sf"/>
</dbReference>
<feature type="domain" description="C2H2-type" evidence="10">
    <location>
        <begin position="237"/>
        <end position="265"/>
    </location>
</feature>
<comment type="caution">
    <text evidence="11">The sequence shown here is derived from an EMBL/GenBank/DDBJ whole genome shotgun (WGS) entry which is preliminary data.</text>
</comment>
<dbReference type="PANTHER" id="PTHR24376">
    <property type="entry name" value="ZINC FINGER PROTEIN"/>
    <property type="match status" value="1"/>
</dbReference>
<dbReference type="OrthoDB" id="8117402at2759"/>
<evidence type="ECO:0000259" key="10">
    <source>
        <dbReference type="PROSITE" id="PS50157"/>
    </source>
</evidence>
<dbReference type="PROSITE" id="PS00028">
    <property type="entry name" value="ZINC_FINGER_C2H2_1"/>
    <property type="match status" value="6"/>
</dbReference>
<evidence type="ECO:0000256" key="2">
    <source>
        <dbReference type="ARBA" id="ARBA00022723"/>
    </source>
</evidence>
<dbReference type="Pfam" id="PF14529">
    <property type="entry name" value="Exo_endo_phos_2"/>
    <property type="match status" value="1"/>
</dbReference>
<accession>A0A8S3T6K9</accession>
<evidence type="ECO:0000256" key="6">
    <source>
        <dbReference type="ARBA" id="ARBA00023125"/>
    </source>
</evidence>
<dbReference type="InterPro" id="IPR005135">
    <property type="entry name" value="Endo/exonuclease/phosphatase"/>
</dbReference>
<protein>
    <submittedName>
        <fullName evidence="11">KRAB</fullName>
    </submittedName>
</protein>
<feature type="domain" description="C2H2-type" evidence="10">
    <location>
        <begin position="383"/>
        <end position="411"/>
    </location>
</feature>
<feature type="domain" description="C2H2-type" evidence="10">
    <location>
        <begin position="355"/>
        <end position="382"/>
    </location>
</feature>
<dbReference type="Pfam" id="PF00096">
    <property type="entry name" value="zf-C2H2"/>
    <property type="match status" value="3"/>
</dbReference>
<proteinExistence type="predicted"/>
<dbReference type="AlphaFoldDB" id="A0A8S3T6K9"/>
<organism evidence="11 12">
    <name type="scientific">Mytilus edulis</name>
    <name type="common">Blue mussel</name>
    <dbReference type="NCBI Taxonomy" id="6550"/>
    <lineage>
        <taxon>Eukaryota</taxon>
        <taxon>Metazoa</taxon>
        <taxon>Spiralia</taxon>
        <taxon>Lophotrochozoa</taxon>
        <taxon>Mollusca</taxon>
        <taxon>Bivalvia</taxon>
        <taxon>Autobranchia</taxon>
        <taxon>Pteriomorphia</taxon>
        <taxon>Mytilida</taxon>
        <taxon>Mytiloidea</taxon>
        <taxon>Mytilidae</taxon>
        <taxon>Mytilinae</taxon>
        <taxon>Mytilus</taxon>
    </lineage>
</organism>
<dbReference type="InterPro" id="IPR036691">
    <property type="entry name" value="Endo/exonu/phosph_ase_sf"/>
</dbReference>
<dbReference type="PANTHER" id="PTHR24376:SF243">
    <property type="entry name" value="C2H2-TYPE DOMAIN-CONTAINING PROTEIN"/>
    <property type="match status" value="1"/>
</dbReference>
<evidence type="ECO:0000256" key="7">
    <source>
        <dbReference type="ARBA" id="ARBA00023242"/>
    </source>
</evidence>
<dbReference type="PROSITE" id="PS50157">
    <property type="entry name" value="ZINC_FINGER_C2H2_2"/>
    <property type="match status" value="6"/>
</dbReference>
<dbReference type="SUPFAM" id="SSF57667">
    <property type="entry name" value="beta-beta-alpha zinc fingers"/>
    <property type="match status" value="4"/>
</dbReference>
<dbReference type="GO" id="GO:0001228">
    <property type="term" value="F:DNA-binding transcription activator activity, RNA polymerase II-specific"/>
    <property type="evidence" value="ECO:0007669"/>
    <property type="project" value="TreeGrafter"/>
</dbReference>
<evidence type="ECO:0000256" key="1">
    <source>
        <dbReference type="ARBA" id="ARBA00004123"/>
    </source>
</evidence>
<comment type="subcellular location">
    <subcellularLocation>
        <location evidence="1">Nucleus</location>
    </subcellularLocation>
</comment>
<feature type="domain" description="C2H2-type" evidence="10">
    <location>
        <begin position="296"/>
        <end position="323"/>
    </location>
</feature>
<dbReference type="GO" id="GO:0005634">
    <property type="term" value="C:nucleus"/>
    <property type="evidence" value="ECO:0007669"/>
    <property type="project" value="UniProtKB-SubCell"/>
</dbReference>
<dbReference type="SMART" id="SM00355">
    <property type="entry name" value="ZnF_C2H2"/>
    <property type="match status" value="7"/>
</dbReference>
<dbReference type="SUPFAM" id="SSF56219">
    <property type="entry name" value="DNase I-like"/>
    <property type="match status" value="1"/>
</dbReference>
<feature type="domain" description="C2H2-type" evidence="10">
    <location>
        <begin position="263"/>
        <end position="291"/>
    </location>
</feature>
<feature type="compositionally biased region" description="Basic residues" evidence="9">
    <location>
        <begin position="175"/>
        <end position="190"/>
    </location>
</feature>
<dbReference type="GO" id="GO:0003824">
    <property type="term" value="F:catalytic activity"/>
    <property type="evidence" value="ECO:0007669"/>
    <property type="project" value="InterPro"/>
</dbReference>
<evidence type="ECO:0000256" key="5">
    <source>
        <dbReference type="ARBA" id="ARBA00022833"/>
    </source>
</evidence>
<dbReference type="GO" id="GO:0008270">
    <property type="term" value="F:zinc ion binding"/>
    <property type="evidence" value="ECO:0007669"/>
    <property type="project" value="UniProtKB-KW"/>
</dbReference>
<keyword evidence="5" id="KW-0862">Zinc</keyword>
<sequence length="709" mass="80759">MSMEVCYSQSQTHFNITSHVSELDTDCKLIWTKITPTGNKTTYLGGYYRPPSDKGESLEHLSTSLNRICNISSANIMLSGDFNLGNIDWSNLSVIPSKPDPSLHQHLLDILQDHNLTQKLYFRDHRYRKIMPSTKASVSSNKAKTWKIKIVAAKQKLAMKTRKTAIKNSMEVKEKSKKRKLAVKKPRSPKSKVNTDGEAQVKSVMSADDKMVLETQNSNAKPERKKTTKKNVCNKLFLCEHCATYFKRSYDLDMHIKRIHSSKECNKCQKVFSNFRLLTEHLKFVHGVEPVKFYTKHCTECDRLFDSNTELSEHMSTHTGENLHTCKDCNKKISTKSAFKFHLKICQNAESLKNFECEICQKKFYFNSDLLRHNLTHSGARPHKCEFCGMKFKLRGALVEHVKSLHENSKYPCETCGKIFSAMRNLKRHTVTHKSDFEANKPLCPEKQCKQRLGYHLTPTEEISGDLIIDMDTLIETGKNNKKQKKNNKRKRKSPQKFDIIDWEFKSEAYSENGDSGMIKQKEKLVEVVMETENEISDSDGEDKTVNSIPVHTVHIDGCKSVTVEGLETSSEDTISVSKSNGDNIPDGNLGNTSLDKAEDSNHANTNKTHKYQRSYAARCMGMNTNSSVNQKGYIKNDIYEQLMKSCQDKLKSGEVFPFTDPSVDYEKDEDIDVDLVESVPLSDSMMETDSLVFVAEKVDSSENAFPVI</sequence>
<keyword evidence="6" id="KW-0238">DNA-binding</keyword>